<dbReference type="AlphaFoldDB" id="A0A482G2E6"/>
<dbReference type="InterPro" id="IPR036400">
    <property type="entry name" value="Cyt_B5-like_heme/steroid_sf"/>
</dbReference>
<protein>
    <submittedName>
        <fullName evidence="10">Fatty acid desaturase 5/6-3</fullName>
    </submittedName>
</protein>
<dbReference type="SUPFAM" id="SSF55856">
    <property type="entry name" value="Cytochrome b5-like heme/steroid binding domain"/>
    <property type="match status" value="1"/>
</dbReference>
<dbReference type="Pfam" id="PF00487">
    <property type="entry name" value="FA_desaturase"/>
    <property type="match status" value="1"/>
</dbReference>
<dbReference type="InterPro" id="IPR001199">
    <property type="entry name" value="Cyt_B5-like_heme/steroid-bd"/>
</dbReference>
<dbReference type="InterPro" id="IPR005804">
    <property type="entry name" value="FA_desaturase_dom"/>
</dbReference>
<evidence type="ECO:0000259" key="9">
    <source>
        <dbReference type="PROSITE" id="PS50255"/>
    </source>
</evidence>
<comment type="subcellular location">
    <subcellularLocation>
        <location evidence="1">Membrane</location>
        <topology evidence="1">Multi-pass membrane protein</topology>
    </subcellularLocation>
</comment>
<evidence type="ECO:0000256" key="5">
    <source>
        <dbReference type="ARBA" id="ARBA00023002"/>
    </source>
</evidence>
<comment type="similarity">
    <text evidence="2">Belongs to the fatty acid desaturase type 1 family.</text>
</comment>
<feature type="transmembrane region" description="Helical" evidence="8">
    <location>
        <begin position="263"/>
        <end position="287"/>
    </location>
</feature>
<dbReference type="PANTHER" id="PTHR19353:SF88">
    <property type="entry name" value="DELTA(5) FATTY ACID DESATURASE FAT-4"/>
    <property type="match status" value="1"/>
</dbReference>
<dbReference type="Gene3D" id="3.10.120.10">
    <property type="entry name" value="Cytochrome b5-like heme/steroid binding domain"/>
    <property type="match status" value="1"/>
</dbReference>
<organism evidence="10">
    <name type="scientific">Brachionus rotundiformis</name>
    <dbReference type="NCBI Taxonomy" id="96890"/>
    <lineage>
        <taxon>Eukaryota</taxon>
        <taxon>Metazoa</taxon>
        <taxon>Spiralia</taxon>
        <taxon>Gnathifera</taxon>
        <taxon>Rotifera</taxon>
        <taxon>Eurotatoria</taxon>
        <taxon>Monogononta</taxon>
        <taxon>Pseudotrocha</taxon>
        <taxon>Ploima</taxon>
        <taxon>Brachionidae</taxon>
        <taxon>Brachionus</taxon>
    </lineage>
</organism>
<evidence type="ECO:0000256" key="3">
    <source>
        <dbReference type="ARBA" id="ARBA00022692"/>
    </source>
</evidence>
<dbReference type="CDD" id="cd03506">
    <property type="entry name" value="Delta6-FADS-like"/>
    <property type="match status" value="1"/>
</dbReference>
<evidence type="ECO:0000256" key="8">
    <source>
        <dbReference type="SAM" id="Phobius"/>
    </source>
</evidence>
<feature type="domain" description="Cytochrome b5 heme-binding" evidence="9">
    <location>
        <begin position="14"/>
        <end position="92"/>
    </location>
</feature>
<keyword evidence="3 8" id="KW-0812">Transmembrane</keyword>
<evidence type="ECO:0000313" key="10">
    <source>
        <dbReference type="EMBL" id="QBO56273.1"/>
    </source>
</evidence>
<dbReference type="EMBL" id="MH924585">
    <property type="protein sequence ID" value="QBO56273.1"/>
    <property type="molecule type" value="mRNA"/>
</dbReference>
<feature type="transmembrane region" description="Helical" evidence="8">
    <location>
        <begin position="155"/>
        <end position="174"/>
    </location>
</feature>
<evidence type="ECO:0000256" key="2">
    <source>
        <dbReference type="ARBA" id="ARBA00009295"/>
    </source>
</evidence>
<evidence type="ECO:0000256" key="7">
    <source>
        <dbReference type="ARBA" id="ARBA00023136"/>
    </source>
</evidence>
<dbReference type="GO" id="GO:0016020">
    <property type="term" value="C:membrane"/>
    <property type="evidence" value="ECO:0007669"/>
    <property type="project" value="UniProtKB-SubCell"/>
</dbReference>
<keyword evidence="6" id="KW-0443">Lipid metabolism</keyword>
<feature type="transmembrane region" description="Helical" evidence="8">
    <location>
        <begin position="195"/>
        <end position="214"/>
    </location>
</feature>
<dbReference type="Pfam" id="PF00173">
    <property type="entry name" value="Cyt-b5"/>
    <property type="match status" value="1"/>
</dbReference>
<dbReference type="PANTHER" id="PTHR19353">
    <property type="entry name" value="FATTY ACID DESATURASE 2"/>
    <property type="match status" value="1"/>
</dbReference>
<proteinExistence type="evidence at transcript level"/>
<dbReference type="InterPro" id="IPR012171">
    <property type="entry name" value="Fatty_acid_desaturase"/>
</dbReference>
<reference evidence="10" key="1">
    <citation type="journal article" date="2019" name="Fish. Sci.">
        <title>Genome-wide identification and expression of eight fatty acid desaturase genes, and the fatty acid profile, in the marine rotifer Brachionus koreanus fed the alga Tetraselmis suecica.</title>
        <authorList>
            <person name="Lee M.-C."/>
            <person name="Hagiwara A."/>
            <person name="Park H.G."/>
            <person name="Lee J.-S."/>
        </authorList>
    </citation>
    <scope>NUCLEOTIDE SEQUENCE</scope>
</reference>
<dbReference type="GO" id="GO:0016717">
    <property type="term" value="F:oxidoreductase activity, acting on paired donors, with oxidation of a pair of donors resulting in the reduction of molecular oxygen to two molecules of water"/>
    <property type="evidence" value="ECO:0007669"/>
    <property type="project" value="TreeGrafter"/>
</dbReference>
<feature type="transmembrane region" description="Helical" evidence="8">
    <location>
        <begin position="308"/>
        <end position="335"/>
    </location>
</feature>
<dbReference type="PROSITE" id="PS50255">
    <property type="entry name" value="CYTOCHROME_B5_2"/>
    <property type="match status" value="1"/>
</dbReference>
<keyword evidence="4 8" id="KW-1133">Transmembrane helix</keyword>
<evidence type="ECO:0000256" key="4">
    <source>
        <dbReference type="ARBA" id="ARBA00022989"/>
    </source>
</evidence>
<sequence length="442" mass="51951">MGKGGKLDRNDPVHSSDQEVKVLKWEEIRQNKWVVIDNMVYDVSRFSRKHPGGERLMLNHAGQDATDAFTCFHTDMKKVRKYLGPILIGRVVPGSDVNPNEDTKAELHNDFQNLKALAEKKGLFKANMTFFMLHFLQLIILDLVAAYLIHKSGYGNWLTYSLAVACLVIVQAQAGWLQHDFGHLSVFKSNKMNHFVQNIIIGGIMGFSADWWNYRHYQHHAKPNTIKRDPDIRFGLLYLIGKVVPIEFGKKKIGKLPYNLQQFYFFFTLPPLLIPIYFVIETVYFLVKKRKLHEIMWISIYLIRWYAMFVPSLGLLGTVKLYFLVRFFESFWFVWSTQMSHLPMTIDYDKDLSWFRAQLISTCNVEQSTFNDWVSGHLNFQIEHHLFPTMPRHNYHLIAPEVKELCKKHNIEYQCKTMSQATYDIYKCLKESGEMWYDAYNM</sequence>
<keyword evidence="7 8" id="KW-0472">Membrane</keyword>
<dbReference type="GO" id="GO:0006629">
    <property type="term" value="P:lipid metabolic process"/>
    <property type="evidence" value="ECO:0007669"/>
    <property type="project" value="UniProtKB-KW"/>
</dbReference>
<name>A0A482G2E6_9BILA</name>
<keyword evidence="5" id="KW-0560">Oxidoreductase</keyword>
<dbReference type="SMART" id="SM01117">
    <property type="entry name" value="Cyt-b5"/>
    <property type="match status" value="1"/>
</dbReference>
<evidence type="ECO:0000256" key="1">
    <source>
        <dbReference type="ARBA" id="ARBA00004141"/>
    </source>
</evidence>
<gene>
    <name evidence="10" type="primary">Fads5</name>
    <name evidence="10" type="synonym">6-3</name>
</gene>
<dbReference type="PIRSF" id="PIRSF015921">
    <property type="entry name" value="FA_sphinglp_des"/>
    <property type="match status" value="1"/>
</dbReference>
<evidence type="ECO:0000256" key="6">
    <source>
        <dbReference type="ARBA" id="ARBA00023098"/>
    </source>
</evidence>
<accession>A0A482G2E6</accession>
<feature type="transmembrane region" description="Helical" evidence="8">
    <location>
        <begin position="130"/>
        <end position="149"/>
    </location>
</feature>